<dbReference type="eggNOG" id="COG3628">
    <property type="taxonomic scope" value="Bacteria"/>
</dbReference>
<dbReference type="PATRIC" id="fig|1195236.3.peg.589"/>
<accession>S0FNJ8</accession>
<protein>
    <recommendedName>
        <fullName evidence="3">DUF2634 domain-containing protein</fullName>
    </recommendedName>
</protein>
<keyword evidence="2" id="KW-1185">Reference proteome</keyword>
<evidence type="ECO:0008006" key="3">
    <source>
        <dbReference type="Google" id="ProtNLM"/>
    </source>
</evidence>
<dbReference type="Proteomes" id="UP000014155">
    <property type="component" value="Unassembled WGS sequence"/>
</dbReference>
<organism evidence="1 2">
    <name type="scientific">Ruminiclostridium cellobioparum subsp. termitidis CT1112</name>
    <dbReference type="NCBI Taxonomy" id="1195236"/>
    <lineage>
        <taxon>Bacteria</taxon>
        <taxon>Bacillati</taxon>
        <taxon>Bacillota</taxon>
        <taxon>Clostridia</taxon>
        <taxon>Eubacteriales</taxon>
        <taxon>Oscillospiraceae</taxon>
        <taxon>Ruminiclostridium</taxon>
    </lineage>
</organism>
<dbReference type="EMBL" id="AORV01000015">
    <property type="protein sequence ID" value="EMS73805.1"/>
    <property type="molecule type" value="Genomic_DNA"/>
</dbReference>
<dbReference type="RefSeq" id="WP_004623609.1">
    <property type="nucleotide sequence ID" value="NZ_AORV01000015.1"/>
</dbReference>
<dbReference type="Pfam" id="PF10934">
    <property type="entry name" value="Sheath_initiator"/>
    <property type="match status" value="1"/>
</dbReference>
<reference evidence="1 2" key="1">
    <citation type="journal article" date="2013" name="Genome Announc.">
        <title>Draft Genome Sequence of the Cellulolytic, Mesophilic, Anaerobic Bacterium Clostridium termitidis Strain CT1112 (DSM 5398).</title>
        <authorList>
            <person name="Lal S."/>
            <person name="Ramachandran U."/>
            <person name="Zhang X."/>
            <person name="Munir R."/>
            <person name="Sparling R."/>
            <person name="Levin D.B."/>
        </authorList>
    </citation>
    <scope>NUCLEOTIDE SEQUENCE [LARGE SCALE GENOMIC DNA]</scope>
    <source>
        <strain evidence="1 2">CT1112</strain>
    </source>
</reference>
<dbReference type="InterPro" id="IPR020288">
    <property type="entry name" value="Sheath_initiator"/>
</dbReference>
<comment type="caution">
    <text evidence="1">The sequence shown here is derived from an EMBL/GenBank/DDBJ whole genome shotgun (WGS) entry which is preliminary data.</text>
</comment>
<name>S0FNJ8_RUMCE</name>
<gene>
    <name evidence="1" type="ORF">CTER_0282</name>
</gene>
<evidence type="ECO:0000313" key="2">
    <source>
        <dbReference type="Proteomes" id="UP000014155"/>
    </source>
</evidence>
<dbReference type="AlphaFoldDB" id="S0FNJ8"/>
<dbReference type="STRING" id="1195236.CTER_0282"/>
<sequence length="141" mass="16249">MGENIFPFISYQEPKEYVEEKKIPKEFAWDFGKNQFILENGKMKILEGAEALKVWICKMLKTQRYRYLIYSWNYGSELEKLIGAGYASNTVQNEVKRLLEDALQVNSGIKGTKNVNVTFSGDKLDLSFTVITDYGEVKINV</sequence>
<evidence type="ECO:0000313" key="1">
    <source>
        <dbReference type="EMBL" id="EMS73805.1"/>
    </source>
</evidence>
<proteinExistence type="predicted"/>